<sequence length="237" mass="28182">MNKLNIMFLFNVVSLSFLIWISPSGNHGGNIHKYINMKQSMGNTWNVRNERLLTNDDVDSKIGQSGQRDNLKIPEENILKSITESAKIFEQINKDRSNNMYSYRNKLKYGYANKKGLKRLDCQYEKKLFDEMDKLDKISEHMNRKNSYFKKVIWKRYRFLFMLFVLIMIFGITSSSICCAHIGENNNNQKHLESCVFSLNAIFYTPLIIAFISFIIYIFRKVRKYKRLKREYKNSEI</sequence>
<dbReference type="InterPro" id="IPR022139">
    <property type="entry name" value="Fam-L/Fam-M-like_plasmodium"/>
</dbReference>
<evidence type="ECO:0000313" key="2">
    <source>
        <dbReference type="EMBL" id="VUZ99549.1"/>
    </source>
</evidence>
<keyword evidence="1" id="KW-1133">Transmembrane helix</keyword>
<evidence type="ECO:0000256" key="1">
    <source>
        <dbReference type="SAM" id="Phobius"/>
    </source>
</evidence>
<gene>
    <name evidence="2" type="ORF">PVP01_0002640</name>
</gene>
<dbReference type="VEuPathDB" id="PlasmoDB:PVPAM_060009700"/>
<proteinExistence type="predicted"/>
<feature type="transmembrane region" description="Helical" evidence="1">
    <location>
        <begin position="159"/>
        <end position="183"/>
    </location>
</feature>
<feature type="transmembrane region" description="Helical" evidence="1">
    <location>
        <begin position="203"/>
        <end position="220"/>
    </location>
</feature>
<dbReference type="AlphaFoldDB" id="A0A565A5Z3"/>
<organism evidence="2">
    <name type="scientific">Plasmodium vivax</name>
    <name type="common">malaria parasite P. vivax</name>
    <dbReference type="NCBI Taxonomy" id="5855"/>
    <lineage>
        <taxon>Eukaryota</taxon>
        <taxon>Sar</taxon>
        <taxon>Alveolata</taxon>
        <taxon>Apicomplexa</taxon>
        <taxon>Aconoidasida</taxon>
        <taxon>Haemosporida</taxon>
        <taxon>Plasmodiidae</taxon>
        <taxon>Plasmodium</taxon>
        <taxon>Plasmodium (Plasmodium)</taxon>
    </lineage>
</organism>
<dbReference type="Pfam" id="PF12420">
    <property type="entry name" value="DUF3671"/>
    <property type="match status" value="1"/>
</dbReference>
<dbReference type="EMBL" id="FLZR02000005">
    <property type="protein sequence ID" value="VUZ99549.1"/>
    <property type="molecule type" value="Genomic_DNA"/>
</dbReference>
<dbReference type="Proteomes" id="UP000220605">
    <property type="component" value="Unassembled WGS sequence"/>
</dbReference>
<dbReference type="OrthoDB" id="10668736at2759"/>
<dbReference type="VEuPathDB" id="PlasmoDB:PVP01_0002640"/>
<protein>
    <submittedName>
        <fullName evidence="2">Uncharacterized protein</fullName>
    </submittedName>
</protein>
<name>A0A565A5Z3_PLAVI</name>
<keyword evidence="1" id="KW-0472">Membrane</keyword>
<reference evidence="2" key="1">
    <citation type="submission" date="2016-07" db="EMBL/GenBank/DDBJ databases">
        <authorList>
            <consortium name="Pathogen Informatics"/>
        </authorList>
    </citation>
    <scope>NUCLEOTIDE SEQUENCE</scope>
</reference>
<accession>A0A565A5Z3</accession>
<feature type="transmembrane region" description="Helical" evidence="1">
    <location>
        <begin position="6"/>
        <end position="23"/>
    </location>
</feature>
<keyword evidence="1" id="KW-0812">Transmembrane</keyword>
<dbReference type="VEuPathDB" id="PlasmoDB:PVW1_040008900"/>
<dbReference type="VEuPathDB" id="PlasmoDB:PVX_038690"/>